<dbReference type="EMBL" id="OX459968">
    <property type="protein sequence ID" value="CAI9172241.1"/>
    <property type="molecule type" value="Genomic_DNA"/>
</dbReference>
<feature type="region of interest" description="Disordered" evidence="1">
    <location>
        <begin position="1"/>
        <end position="69"/>
    </location>
</feature>
<feature type="compositionally biased region" description="Low complexity" evidence="1">
    <location>
        <begin position="35"/>
        <end position="60"/>
    </location>
</feature>
<gene>
    <name evidence="2" type="ORF">MRATA1EN1_LOCUS21203</name>
</gene>
<accession>A0ABN8ZGV9</accession>
<protein>
    <submittedName>
        <fullName evidence="2">Uncharacterized protein</fullName>
    </submittedName>
</protein>
<keyword evidence="3" id="KW-1185">Reference proteome</keyword>
<evidence type="ECO:0000313" key="2">
    <source>
        <dbReference type="EMBL" id="CAI9172241.1"/>
    </source>
</evidence>
<dbReference type="Proteomes" id="UP001176941">
    <property type="component" value="Chromosome 32"/>
</dbReference>
<reference evidence="2" key="1">
    <citation type="submission" date="2023-04" db="EMBL/GenBank/DDBJ databases">
        <authorList>
            <consortium name="ELIXIR-Norway"/>
        </authorList>
    </citation>
    <scope>NUCLEOTIDE SEQUENCE [LARGE SCALE GENOMIC DNA]</scope>
</reference>
<proteinExistence type="predicted"/>
<evidence type="ECO:0000256" key="1">
    <source>
        <dbReference type="SAM" id="MobiDB-lite"/>
    </source>
</evidence>
<name>A0ABN8ZGV9_RANTA</name>
<organism evidence="2 3">
    <name type="scientific">Rangifer tarandus platyrhynchus</name>
    <name type="common">Svalbard reindeer</name>
    <dbReference type="NCBI Taxonomy" id="3082113"/>
    <lineage>
        <taxon>Eukaryota</taxon>
        <taxon>Metazoa</taxon>
        <taxon>Chordata</taxon>
        <taxon>Craniata</taxon>
        <taxon>Vertebrata</taxon>
        <taxon>Euteleostomi</taxon>
        <taxon>Mammalia</taxon>
        <taxon>Eutheria</taxon>
        <taxon>Laurasiatheria</taxon>
        <taxon>Artiodactyla</taxon>
        <taxon>Ruminantia</taxon>
        <taxon>Pecora</taxon>
        <taxon>Cervidae</taxon>
        <taxon>Odocoileinae</taxon>
        <taxon>Rangifer</taxon>
    </lineage>
</organism>
<evidence type="ECO:0000313" key="3">
    <source>
        <dbReference type="Proteomes" id="UP001176941"/>
    </source>
</evidence>
<sequence length="69" mass="7297">MDRAGPAPSRADWPPPRWPRLINKFSGEPRPDPEPAGAPENSACAAAPADNQARSARAGLLGRGGRRAR</sequence>